<dbReference type="PROSITE" id="PS51257">
    <property type="entry name" value="PROKAR_LIPOPROTEIN"/>
    <property type="match status" value="1"/>
</dbReference>
<reference evidence="3" key="1">
    <citation type="journal article" date="2017" name="Nat. Commun.">
        <title>The asparagus genome sheds light on the origin and evolution of a young Y chromosome.</title>
        <authorList>
            <person name="Harkess A."/>
            <person name="Zhou J."/>
            <person name="Xu C."/>
            <person name="Bowers J.E."/>
            <person name="Van der Hulst R."/>
            <person name="Ayyampalayam S."/>
            <person name="Mercati F."/>
            <person name="Riccardi P."/>
            <person name="McKain M.R."/>
            <person name="Kakrana A."/>
            <person name="Tang H."/>
            <person name="Ray J."/>
            <person name="Groenendijk J."/>
            <person name="Arikit S."/>
            <person name="Mathioni S.M."/>
            <person name="Nakano M."/>
            <person name="Shan H."/>
            <person name="Telgmann-Rauber A."/>
            <person name="Kanno A."/>
            <person name="Yue Z."/>
            <person name="Chen H."/>
            <person name="Li W."/>
            <person name="Chen Y."/>
            <person name="Xu X."/>
            <person name="Zhang Y."/>
            <person name="Luo S."/>
            <person name="Chen H."/>
            <person name="Gao J."/>
            <person name="Mao Z."/>
            <person name="Pires J.C."/>
            <person name="Luo M."/>
            <person name="Kudrna D."/>
            <person name="Wing R.A."/>
            <person name="Meyers B.C."/>
            <person name="Yi K."/>
            <person name="Kong H."/>
            <person name="Lavrijsen P."/>
            <person name="Sunseri F."/>
            <person name="Falavigna A."/>
            <person name="Ye Y."/>
            <person name="Leebens-Mack J.H."/>
            <person name="Chen G."/>
        </authorList>
    </citation>
    <scope>NUCLEOTIDE SEQUENCE [LARGE SCALE GENOMIC DNA]</scope>
    <source>
        <strain evidence="3">cv. DH0086</strain>
    </source>
</reference>
<feature type="region of interest" description="Disordered" evidence="1">
    <location>
        <begin position="1"/>
        <end position="55"/>
    </location>
</feature>
<dbReference type="EMBL" id="CM007385">
    <property type="protein sequence ID" value="ONK70335.1"/>
    <property type="molecule type" value="Genomic_DNA"/>
</dbReference>
<feature type="compositionally biased region" description="Polar residues" evidence="1">
    <location>
        <begin position="1"/>
        <end position="21"/>
    </location>
</feature>
<keyword evidence="3" id="KW-1185">Reference proteome</keyword>
<dbReference type="Proteomes" id="UP000243459">
    <property type="component" value="Chromosome 5"/>
</dbReference>
<gene>
    <name evidence="2" type="ORF">A4U43_C05F32670</name>
</gene>
<sequence>MATKLSPSSSPHAFSHLTLSCPTAHTPPYPPTAAPPQAHRRHPTQTPPLKGPIVNPITVFRPPYRKLAPPCMPPSPSHRHQVDIQGEFIVMDDLVDMEIDDKDLEEGYIELNDLA</sequence>
<proteinExistence type="predicted"/>
<name>A0A5P1EW74_ASPOF</name>
<feature type="compositionally biased region" description="Pro residues" evidence="1">
    <location>
        <begin position="25"/>
        <end position="34"/>
    </location>
</feature>
<evidence type="ECO:0000313" key="2">
    <source>
        <dbReference type="EMBL" id="ONK70335.1"/>
    </source>
</evidence>
<organism evidence="2 3">
    <name type="scientific">Asparagus officinalis</name>
    <name type="common">Garden asparagus</name>
    <dbReference type="NCBI Taxonomy" id="4686"/>
    <lineage>
        <taxon>Eukaryota</taxon>
        <taxon>Viridiplantae</taxon>
        <taxon>Streptophyta</taxon>
        <taxon>Embryophyta</taxon>
        <taxon>Tracheophyta</taxon>
        <taxon>Spermatophyta</taxon>
        <taxon>Magnoliopsida</taxon>
        <taxon>Liliopsida</taxon>
        <taxon>Asparagales</taxon>
        <taxon>Asparagaceae</taxon>
        <taxon>Asparagoideae</taxon>
        <taxon>Asparagus</taxon>
    </lineage>
</organism>
<accession>A0A5P1EW74</accession>
<evidence type="ECO:0000313" key="3">
    <source>
        <dbReference type="Proteomes" id="UP000243459"/>
    </source>
</evidence>
<dbReference type="Gramene" id="ONK70335">
    <property type="protein sequence ID" value="ONK70335"/>
    <property type="gene ID" value="A4U43_C05F32670"/>
</dbReference>
<dbReference type="AlphaFoldDB" id="A0A5P1EW74"/>
<evidence type="ECO:0000256" key="1">
    <source>
        <dbReference type="SAM" id="MobiDB-lite"/>
    </source>
</evidence>
<protein>
    <submittedName>
        <fullName evidence="2">Uncharacterized protein</fullName>
    </submittedName>
</protein>